<dbReference type="EMBL" id="CAXLJM020000144">
    <property type="protein sequence ID" value="CAL8141005.1"/>
    <property type="molecule type" value="Genomic_DNA"/>
</dbReference>
<keyword evidence="1" id="KW-0472">Membrane</keyword>
<evidence type="ECO:0000313" key="3">
    <source>
        <dbReference type="Proteomes" id="UP001642540"/>
    </source>
</evidence>
<proteinExistence type="predicted"/>
<feature type="transmembrane region" description="Helical" evidence="1">
    <location>
        <begin position="99"/>
        <end position="116"/>
    </location>
</feature>
<keyword evidence="1" id="KW-0812">Transmembrane</keyword>
<keyword evidence="1" id="KW-1133">Transmembrane helix</keyword>
<name>A0ABP1S188_9HEXA</name>
<evidence type="ECO:0000313" key="2">
    <source>
        <dbReference type="EMBL" id="CAL8141005.1"/>
    </source>
</evidence>
<protein>
    <submittedName>
        <fullName evidence="2">Uncharacterized protein</fullName>
    </submittedName>
</protein>
<dbReference type="Proteomes" id="UP001642540">
    <property type="component" value="Unassembled WGS sequence"/>
</dbReference>
<feature type="transmembrane region" description="Helical" evidence="1">
    <location>
        <begin position="62"/>
        <end position="87"/>
    </location>
</feature>
<organism evidence="2 3">
    <name type="scientific">Orchesella dallaii</name>
    <dbReference type="NCBI Taxonomy" id="48710"/>
    <lineage>
        <taxon>Eukaryota</taxon>
        <taxon>Metazoa</taxon>
        <taxon>Ecdysozoa</taxon>
        <taxon>Arthropoda</taxon>
        <taxon>Hexapoda</taxon>
        <taxon>Collembola</taxon>
        <taxon>Entomobryomorpha</taxon>
        <taxon>Entomobryoidea</taxon>
        <taxon>Orchesellidae</taxon>
        <taxon>Orchesellinae</taxon>
        <taxon>Orchesella</taxon>
    </lineage>
</organism>
<evidence type="ECO:0000256" key="1">
    <source>
        <dbReference type="SAM" id="Phobius"/>
    </source>
</evidence>
<sequence>MVSLVICLTPHSASKIVQSGSSRYRVIIRYDLNSRYFGIVDEMTAVRIFRTQQVFNTIINEIYGSVLIASHHVALMLAFLGGALAILKASHAILDGGPLMLAALLVAVFGSLAIEYEESMEISELCQKSDGFFRRCANLADRRSMLYKFAKSCPNLKVKVGYPFFNASKDTFIQFWARGLDFLVGMLVI</sequence>
<accession>A0ABP1S188</accession>
<comment type="caution">
    <text evidence="2">The sequence shown here is derived from an EMBL/GenBank/DDBJ whole genome shotgun (WGS) entry which is preliminary data.</text>
</comment>
<keyword evidence="3" id="KW-1185">Reference proteome</keyword>
<reference evidence="2 3" key="1">
    <citation type="submission" date="2024-08" db="EMBL/GenBank/DDBJ databases">
        <authorList>
            <person name="Cucini C."/>
            <person name="Frati F."/>
        </authorList>
    </citation>
    <scope>NUCLEOTIDE SEQUENCE [LARGE SCALE GENOMIC DNA]</scope>
</reference>
<gene>
    <name evidence="2" type="ORF">ODALV1_LOCUS28526</name>
</gene>